<reference evidence="3 4" key="1">
    <citation type="submission" date="2019-02" db="EMBL/GenBank/DDBJ databases">
        <title>Genomic Encyclopedia of Type Strains, Phase IV (KMG-IV): sequencing the most valuable type-strain genomes for metagenomic binning, comparative biology and taxonomic classification.</title>
        <authorList>
            <person name="Goeker M."/>
        </authorList>
    </citation>
    <scope>NUCLEOTIDE SEQUENCE [LARGE SCALE GENOMIC DNA]</scope>
    <source>
        <strain evidence="3 4">DSM 101727</strain>
    </source>
</reference>
<gene>
    <name evidence="3" type="ORF">EV193_101372</name>
</gene>
<dbReference type="Proteomes" id="UP000294257">
    <property type="component" value="Unassembled WGS sequence"/>
</dbReference>
<sequence length="111" mass="11965">MQTYGGDTKNTGFQHVPAAKAWAKAHGWYHEGTTGIQTGDVVTIDWEGDGESNHTGIVTKVHPDGSFETIEGNTSPTPPGDMTRQTYQAGDPNIEGYLRREPHAGASVGRR</sequence>
<comment type="caution">
    <text evidence="3">The sequence shown here is derived from an EMBL/GenBank/DDBJ whole genome shotgun (WGS) entry which is preliminary data.</text>
</comment>
<feature type="domain" description="Peptidase C51" evidence="2">
    <location>
        <begin position="1"/>
        <end position="99"/>
    </location>
</feature>
<dbReference type="PROSITE" id="PS50911">
    <property type="entry name" value="CHAP"/>
    <property type="match status" value="1"/>
</dbReference>
<organism evidence="3 4">
    <name type="scientific">Herbihabitans rhizosphaerae</name>
    <dbReference type="NCBI Taxonomy" id="1872711"/>
    <lineage>
        <taxon>Bacteria</taxon>
        <taxon>Bacillati</taxon>
        <taxon>Actinomycetota</taxon>
        <taxon>Actinomycetes</taxon>
        <taxon>Pseudonocardiales</taxon>
        <taxon>Pseudonocardiaceae</taxon>
        <taxon>Herbihabitans</taxon>
    </lineage>
</organism>
<evidence type="ECO:0000256" key="1">
    <source>
        <dbReference type="SAM" id="MobiDB-lite"/>
    </source>
</evidence>
<dbReference type="InterPro" id="IPR007921">
    <property type="entry name" value="CHAP_dom"/>
</dbReference>
<evidence type="ECO:0000313" key="4">
    <source>
        <dbReference type="Proteomes" id="UP000294257"/>
    </source>
</evidence>
<dbReference type="Gene3D" id="3.90.1720.10">
    <property type="entry name" value="endopeptidase domain like (from Nostoc punctiforme)"/>
    <property type="match status" value="1"/>
</dbReference>
<feature type="region of interest" description="Disordered" evidence="1">
    <location>
        <begin position="46"/>
        <end position="111"/>
    </location>
</feature>
<proteinExistence type="predicted"/>
<evidence type="ECO:0000313" key="3">
    <source>
        <dbReference type="EMBL" id="RZS44496.1"/>
    </source>
</evidence>
<dbReference type="AlphaFoldDB" id="A0A4Q7L5H8"/>
<dbReference type="Pfam" id="PF05257">
    <property type="entry name" value="CHAP"/>
    <property type="match status" value="1"/>
</dbReference>
<name>A0A4Q7L5H8_9PSEU</name>
<evidence type="ECO:0000259" key="2">
    <source>
        <dbReference type="PROSITE" id="PS50911"/>
    </source>
</evidence>
<keyword evidence="4" id="KW-1185">Reference proteome</keyword>
<protein>
    <submittedName>
        <fullName evidence="3">CHAP domain-containing protein</fullName>
    </submittedName>
</protein>
<accession>A0A4Q7L5H8</accession>
<dbReference type="EMBL" id="SGWQ01000001">
    <property type="protein sequence ID" value="RZS44496.1"/>
    <property type="molecule type" value="Genomic_DNA"/>
</dbReference>